<dbReference type="OrthoDB" id="9990904at2"/>
<dbReference type="EMBL" id="OUNC01000002">
    <property type="protein sequence ID" value="SPP26584.1"/>
    <property type="molecule type" value="Genomic_DNA"/>
</dbReference>
<accession>A0A1D2LTB6</accession>
<keyword evidence="4" id="KW-1185">Reference proteome</keyword>
<protein>
    <submittedName>
        <fullName evidence="2">Uncharacterized protein</fullName>
    </submittedName>
</protein>
<dbReference type="KEGG" id="bths:CNY62_01760"/>
<sequence>MKSKRKRNSNGFVYVYAIGCILLCSLIIVGIVSLARIERTAQSELTKKYHTEIKKGLKEMNQLLKK</sequence>
<dbReference type="STRING" id="2756.BFR44_01815"/>
<reference evidence="5" key="2">
    <citation type="submission" date="2018-04" db="EMBL/GenBank/DDBJ databases">
        <authorList>
            <person name="Illikoud N."/>
        </authorList>
    </citation>
    <scope>NUCLEOTIDE SEQUENCE [LARGE SCALE GENOMIC DNA]</scope>
</reference>
<keyword evidence="1" id="KW-0812">Transmembrane</keyword>
<keyword evidence="1" id="KW-0472">Membrane</keyword>
<proteinExistence type="predicted"/>
<reference evidence="2 4" key="1">
    <citation type="submission" date="2017-09" db="EMBL/GenBank/DDBJ databases">
        <title>Complete Genome Sequences of Two Strains of the Meat Spoilage Bacterium Brochothrix thermosphacta Isolated from Ground Chicken.</title>
        <authorList>
            <person name="Paoli G.C."/>
            <person name="Wijey C."/>
            <person name="Chen C.-Y."/>
            <person name="Nguyen L."/>
            <person name="Yan X."/>
            <person name="Irwin P.L."/>
        </authorList>
    </citation>
    <scope>NUCLEOTIDE SEQUENCE [LARGE SCALE GENOMIC DNA]</scope>
    <source>
        <strain evidence="2 4">BI</strain>
    </source>
</reference>
<dbReference type="Proteomes" id="UP000243591">
    <property type="component" value="Chromosome"/>
</dbReference>
<dbReference type="GeneID" id="66538185"/>
<gene>
    <name evidence="3" type="ORF">BTBSAS_100053</name>
    <name evidence="2" type="ORF">CNY62_01760</name>
</gene>
<evidence type="ECO:0000313" key="2">
    <source>
        <dbReference type="EMBL" id="ATF25212.1"/>
    </source>
</evidence>
<keyword evidence="1" id="KW-1133">Transmembrane helix</keyword>
<dbReference type="Proteomes" id="UP000270190">
    <property type="component" value="Unassembled WGS sequence"/>
</dbReference>
<reference evidence="3" key="3">
    <citation type="submission" date="2018-04" db="EMBL/GenBank/DDBJ databases">
        <authorList>
            <person name="Go L.Y."/>
            <person name="Mitchell J.A."/>
        </authorList>
    </citation>
    <scope>NUCLEOTIDE SEQUENCE</scope>
    <source>
        <strain evidence="3">BSAS1 3</strain>
    </source>
</reference>
<evidence type="ECO:0000313" key="5">
    <source>
        <dbReference type="Proteomes" id="UP000270190"/>
    </source>
</evidence>
<dbReference type="EMBL" id="CP023483">
    <property type="protein sequence ID" value="ATF25212.1"/>
    <property type="molecule type" value="Genomic_DNA"/>
</dbReference>
<evidence type="ECO:0000256" key="1">
    <source>
        <dbReference type="SAM" id="Phobius"/>
    </source>
</evidence>
<dbReference type="AlphaFoldDB" id="A0A1D2LTB6"/>
<feature type="transmembrane region" description="Helical" evidence="1">
    <location>
        <begin position="12"/>
        <end position="35"/>
    </location>
</feature>
<name>A0A1D2LTB6_BROTH</name>
<dbReference type="RefSeq" id="WP_069126261.1">
    <property type="nucleotide sequence ID" value="NZ_CBCPKC010000002.1"/>
</dbReference>
<evidence type="ECO:0000313" key="3">
    <source>
        <dbReference type="EMBL" id="SPP26584.1"/>
    </source>
</evidence>
<organism evidence="2 4">
    <name type="scientific">Brochothrix thermosphacta</name>
    <name type="common">Microbacterium thermosphactum</name>
    <dbReference type="NCBI Taxonomy" id="2756"/>
    <lineage>
        <taxon>Bacteria</taxon>
        <taxon>Bacillati</taxon>
        <taxon>Bacillota</taxon>
        <taxon>Bacilli</taxon>
        <taxon>Bacillales</taxon>
        <taxon>Listeriaceae</taxon>
        <taxon>Brochothrix</taxon>
    </lineage>
</organism>
<evidence type="ECO:0000313" key="4">
    <source>
        <dbReference type="Proteomes" id="UP000243591"/>
    </source>
</evidence>